<dbReference type="Pfam" id="PF11306">
    <property type="entry name" value="DUF3108"/>
    <property type="match status" value="1"/>
</dbReference>
<comment type="caution">
    <text evidence="2">The sequence shown here is derived from an EMBL/GenBank/DDBJ whole genome shotgun (WGS) entry which is preliminary data.</text>
</comment>
<feature type="region of interest" description="Disordered" evidence="1">
    <location>
        <begin position="97"/>
        <end position="163"/>
    </location>
</feature>
<reference evidence="2 3" key="1">
    <citation type="submission" date="2018-08" db="EMBL/GenBank/DDBJ databases">
        <authorList>
            <person name="Khan S.A."/>
            <person name="Jeon C.O."/>
            <person name="Chun B.H."/>
            <person name="Jeong S.E."/>
        </authorList>
    </citation>
    <scope>NUCLEOTIDE SEQUENCE [LARGE SCALE GENOMIC DNA]</scope>
    <source>
        <strain evidence="2 3">S-16</strain>
    </source>
</reference>
<reference evidence="2 3" key="2">
    <citation type="submission" date="2018-12" db="EMBL/GenBank/DDBJ databases">
        <title>Rhizobacter gummiphilus sp. nov., a rubber-degrading bacterium isolated from the soil of a botanical garden in Japan.</title>
        <authorList>
            <person name="Shunsuke S.S."/>
        </authorList>
    </citation>
    <scope>NUCLEOTIDE SEQUENCE [LARGE SCALE GENOMIC DNA]</scope>
    <source>
        <strain evidence="2 3">S-16</strain>
    </source>
</reference>
<organism evidence="2 3">
    <name type="scientific">Piscinibacter terrae</name>
    <dbReference type="NCBI Taxonomy" id="2496871"/>
    <lineage>
        <taxon>Bacteria</taxon>
        <taxon>Pseudomonadati</taxon>
        <taxon>Pseudomonadota</taxon>
        <taxon>Betaproteobacteria</taxon>
        <taxon>Burkholderiales</taxon>
        <taxon>Sphaerotilaceae</taxon>
        <taxon>Piscinibacter</taxon>
    </lineage>
</organism>
<dbReference type="EMBL" id="QUSW01000003">
    <property type="protein sequence ID" value="RQP24145.1"/>
    <property type="molecule type" value="Genomic_DNA"/>
</dbReference>
<dbReference type="AlphaFoldDB" id="A0A3N7JZB4"/>
<protein>
    <submittedName>
        <fullName evidence="2">DUF3108 domain-containing protein</fullName>
    </submittedName>
</protein>
<name>A0A3N7JZB4_9BURK</name>
<dbReference type="InterPro" id="IPR021457">
    <property type="entry name" value="DUF3108"/>
</dbReference>
<evidence type="ECO:0000256" key="1">
    <source>
        <dbReference type="SAM" id="MobiDB-lite"/>
    </source>
</evidence>
<sequence>MSARCAPGALVVRCPHCRCFVDARPPPEPMPTEPPRTAPRRHPRLRVLAVPLAAAAVLHAVLLTMGDELHLQVEPARTAAMQVRAVAAPQPPVVPVVQEPAPAPAGRPLPIPTQKPTPTPAPAKPDLPKPAPKPPEPTPVPVDSEPPPPQLAKAADPPAPVNPDMVVQVAAPAANASTPSQGETVPVYKTVLPPAFKMRYSLNRGFFSGSGELNWKPSGDKYELRLDGTVAGMTLLTQQSGGLIDAYGIAPVRFTDTRSRKGTAAANFQRDKGKITYSGPTVEVPLIPGAQDRLSWMVQISGVLNADPRLAAPDGKVTLFVTGSAGDADVWIFRYAGTENLRTDSGIWKAVKFTREPRKAYDRTVEVWLAPTRNHLPIRARFTASADGAAFELLLRDIESP</sequence>
<keyword evidence="3" id="KW-1185">Reference proteome</keyword>
<evidence type="ECO:0000313" key="2">
    <source>
        <dbReference type="EMBL" id="RQP24145.1"/>
    </source>
</evidence>
<dbReference type="Proteomes" id="UP000267464">
    <property type="component" value="Unassembled WGS sequence"/>
</dbReference>
<proteinExistence type="predicted"/>
<gene>
    <name evidence="2" type="ORF">DZC73_12535</name>
</gene>
<feature type="compositionally biased region" description="Pro residues" evidence="1">
    <location>
        <begin position="101"/>
        <end position="150"/>
    </location>
</feature>
<accession>A0A3N7JZB4</accession>
<evidence type="ECO:0000313" key="3">
    <source>
        <dbReference type="Proteomes" id="UP000267464"/>
    </source>
</evidence>
<dbReference type="PRINTS" id="PR01217">
    <property type="entry name" value="PRICHEXTENSN"/>
</dbReference>